<feature type="disulfide bond" evidence="9">
    <location>
        <begin position="724"/>
        <end position="785"/>
    </location>
</feature>
<dbReference type="PRINTS" id="PR00258">
    <property type="entry name" value="SPERACTRCPTR"/>
</dbReference>
<keyword evidence="8" id="KW-0325">Glycoprotein</keyword>
<evidence type="ECO:0000256" key="10">
    <source>
        <dbReference type="SAM" id="MobiDB-lite"/>
    </source>
</evidence>
<evidence type="ECO:0000256" key="2">
    <source>
        <dbReference type="ARBA" id="ARBA00022692"/>
    </source>
</evidence>
<keyword evidence="5 11" id="KW-1133">Transmembrane helix</keyword>
<feature type="disulfide bond" evidence="9">
    <location>
        <begin position="959"/>
        <end position="969"/>
    </location>
</feature>
<dbReference type="FunFam" id="3.10.250.10:FF:000004">
    <property type="entry name" value="Scavenger receptor cysteine-rich type 1 protein M130"/>
    <property type="match status" value="1"/>
</dbReference>
<dbReference type="PROSITE" id="PS00420">
    <property type="entry name" value="SRCR_1"/>
    <property type="match status" value="2"/>
</dbReference>
<dbReference type="GO" id="GO:0009897">
    <property type="term" value="C:external side of plasma membrane"/>
    <property type="evidence" value="ECO:0007669"/>
    <property type="project" value="TreeGrafter"/>
</dbReference>
<dbReference type="InParanoid" id="A0A6P7WXG0"/>
<keyword evidence="13" id="KW-1185">Reference proteome</keyword>
<dbReference type="InterPro" id="IPR036772">
    <property type="entry name" value="SRCR-like_dom_sf"/>
</dbReference>
<dbReference type="Proteomes" id="UP000515156">
    <property type="component" value="Chromosome 2"/>
</dbReference>
<reference evidence="14" key="1">
    <citation type="submission" date="2025-08" db="UniProtKB">
        <authorList>
            <consortium name="RefSeq"/>
        </authorList>
    </citation>
    <scope>IDENTIFICATION</scope>
</reference>
<protein>
    <submittedName>
        <fullName evidence="14">Deleted in malignant brain tumors 1 protein-like</fullName>
    </submittedName>
</protein>
<evidence type="ECO:0000256" key="11">
    <source>
        <dbReference type="SAM" id="Phobius"/>
    </source>
</evidence>
<dbReference type="FunFam" id="3.10.250.10:FF:000006">
    <property type="entry name" value="neurotrypsin isoform X2"/>
    <property type="match status" value="1"/>
</dbReference>
<dbReference type="PANTHER" id="PTHR19331">
    <property type="entry name" value="SCAVENGER RECEPTOR DOMAIN-CONTAINING"/>
    <property type="match status" value="1"/>
</dbReference>
<feature type="disulfide bond" evidence="9">
    <location>
        <begin position="310"/>
        <end position="320"/>
    </location>
</feature>
<dbReference type="SMART" id="SM00202">
    <property type="entry name" value="SR"/>
    <property type="match status" value="10"/>
</dbReference>
<feature type="compositionally biased region" description="Basic and acidic residues" evidence="10">
    <location>
        <begin position="1264"/>
        <end position="1279"/>
    </location>
</feature>
<accession>A0A6P7WXG0</accession>
<keyword evidence="2 11" id="KW-0812">Transmembrane</keyword>
<keyword evidence="6 11" id="KW-0472">Membrane</keyword>
<feature type="domain" description="SRCR" evidence="12">
    <location>
        <begin position="38"/>
        <end position="138"/>
    </location>
</feature>
<evidence type="ECO:0000256" key="7">
    <source>
        <dbReference type="ARBA" id="ARBA00023157"/>
    </source>
</evidence>
<name>A0A6P7WXG0_9AMPH</name>
<feature type="domain" description="SRCR" evidence="12">
    <location>
        <begin position="143"/>
        <end position="239"/>
    </location>
</feature>
<dbReference type="InterPro" id="IPR001190">
    <property type="entry name" value="SRCR"/>
</dbReference>
<evidence type="ECO:0000256" key="5">
    <source>
        <dbReference type="ARBA" id="ARBA00022989"/>
    </source>
</evidence>
<evidence type="ECO:0000256" key="4">
    <source>
        <dbReference type="ARBA" id="ARBA00022737"/>
    </source>
</evidence>
<feature type="disulfide bond" evidence="9">
    <location>
        <begin position="107"/>
        <end position="117"/>
    </location>
</feature>
<dbReference type="Pfam" id="PF00530">
    <property type="entry name" value="SRCR"/>
    <property type="match status" value="10"/>
</dbReference>
<feature type="domain" description="SRCR" evidence="12">
    <location>
        <begin position="346"/>
        <end position="444"/>
    </location>
</feature>
<dbReference type="SUPFAM" id="SSF56487">
    <property type="entry name" value="SRCR-like"/>
    <property type="match status" value="11"/>
</dbReference>
<feature type="disulfide bond" evidence="9">
    <location>
        <begin position="518"/>
        <end position="528"/>
    </location>
</feature>
<organism evidence="13 14">
    <name type="scientific">Microcaecilia unicolor</name>
    <dbReference type="NCBI Taxonomy" id="1415580"/>
    <lineage>
        <taxon>Eukaryota</taxon>
        <taxon>Metazoa</taxon>
        <taxon>Chordata</taxon>
        <taxon>Craniata</taxon>
        <taxon>Vertebrata</taxon>
        <taxon>Euteleostomi</taxon>
        <taxon>Amphibia</taxon>
        <taxon>Gymnophiona</taxon>
        <taxon>Siphonopidae</taxon>
        <taxon>Microcaecilia</taxon>
    </lineage>
</organism>
<evidence type="ECO:0000313" key="14">
    <source>
        <dbReference type="RefSeq" id="XP_030047907.1"/>
    </source>
</evidence>
<feature type="domain" description="SRCR" evidence="12">
    <location>
        <begin position="892"/>
        <end position="990"/>
    </location>
</feature>
<dbReference type="PANTHER" id="PTHR19331:SF468">
    <property type="entry name" value="SCAVENGER RECEPTOR CYSTEINE-RICH TYPE 1 PROTEIN M160"/>
    <property type="match status" value="1"/>
</dbReference>
<evidence type="ECO:0000259" key="12">
    <source>
        <dbReference type="PROSITE" id="PS50287"/>
    </source>
</evidence>
<dbReference type="KEGG" id="muo:115461999"/>
<feature type="disulfide bond" evidence="9">
    <location>
        <begin position="76"/>
        <end position="137"/>
    </location>
</feature>
<dbReference type="RefSeq" id="XP_030047907.1">
    <property type="nucleotide sequence ID" value="XM_030192047.1"/>
</dbReference>
<feature type="disulfide bond" evidence="9">
    <location>
        <begin position="1020"/>
        <end position="1084"/>
    </location>
</feature>
<feature type="domain" description="SRCR" evidence="12">
    <location>
        <begin position="686"/>
        <end position="786"/>
    </location>
</feature>
<dbReference type="FunFam" id="3.10.250.10:FF:000013">
    <property type="entry name" value="CD163 molecule like 1"/>
    <property type="match status" value="3"/>
</dbReference>
<feature type="domain" description="SRCR" evidence="12">
    <location>
        <begin position="791"/>
        <end position="887"/>
    </location>
</feature>
<feature type="disulfide bond" evidence="9">
    <location>
        <begin position="211"/>
        <end position="221"/>
    </location>
</feature>
<keyword evidence="4" id="KW-0677">Repeat</keyword>
<feature type="domain" description="SRCR" evidence="12">
    <location>
        <begin position="995"/>
        <end position="1093"/>
    </location>
</feature>
<dbReference type="FunFam" id="3.10.250.10:FF:000001">
    <property type="entry name" value="Lysyl oxidase 4 isoform X1"/>
    <property type="match status" value="1"/>
</dbReference>
<gene>
    <name evidence="14" type="primary">LOC115461999</name>
</gene>
<dbReference type="Gene3D" id="3.10.250.10">
    <property type="entry name" value="SRCR-like domain"/>
    <property type="match status" value="11"/>
</dbReference>
<comment type="subcellular location">
    <subcellularLocation>
        <location evidence="1">Membrane</location>
        <topology evidence="1">Single-pass membrane protein</topology>
    </subcellularLocation>
</comment>
<feature type="domain" description="SRCR" evidence="12">
    <location>
        <begin position="449"/>
        <end position="548"/>
    </location>
</feature>
<feature type="disulfide bond" evidence="9">
    <location>
        <begin position="415"/>
        <end position="425"/>
    </location>
</feature>
<dbReference type="OrthoDB" id="536948at2759"/>
<feature type="disulfide bond" evidence="9">
    <location>
        <begin position="623"/>
        <end position="633"/>
    </location>
</feature>
<comment type="caution">
    <text evidence="9">Lacks conserved residue(s) required for the propagation of feature annotation.</text>
</comment>
<evidence type="ECO:0000313" key="13">
    <source>
        <dbReference type="Proteomes" id="UP000515156"/>
    </source>
</evidence>
<feature type="disulfide bond" evidence="9">
    <location>
        <begin position="711"/>
        <end position="775"/>
    </location>
</feature>
<feature type="disulfide bond" evidence="9">
    <location>
        <begin position="63"/>
        <end position="127"/>
    </location>
</feature>
<feature type="domain" description="SRCR" evidence="12">
    <location>
        <begin position="244"/>
        <end position="341"/>
    </location>
</feature>
<feature type="transmembrane region" description="Helical" evidence="11">
    <location>
        <begin position="1217"/>
        <end position="1237"/>
    </location>
</feature>
<feature type="disulfide bond" evidence="9">
    <location>
        <begin position="1168"/>
        <end position="1178"/>
    </location>
</feature>
<feature type="domain" description="SRCR" evidence="12">
    <location>
        <begin position="1098"/>
        <end position="1199"/>
    </location>
</feature>
<dbReference type="PROSITE" id="PS50287">
    <property type="entry name" value="SRCR_2"/>
    <property type="match status" value="11"/>
</dbReference>
<evidence type="ECO:0000256" key="9">
    <source>
        <dbReference type="PROSITE-ProRule" id="PRU00196"/>
    </source>
</evidence>
<evidence type="ECO:0000256" key="6">
    <source>
        <dbReference type="ARBA" id="ARBA00023136"/>
    </source>
</evidence>
<dbReference type="FunFam" id="3.10.250.10:FF:000009">
    <property type="entry name" value="WC1"/>
    <property type="match status" value="1"/>
</dbReference>
<evidence type="ECO:0000256" key="3">
    <source>
        <dbReference type="ARBA" id="ARBA00022729"/>
    </source>
</evidence>
<feature type="region of interest" description="Disordered" evidence="10">
    <location>
        <begin position="1264"/>
        <end position="1319"/>
    </location>
</feature>
<sequence length="1319" mass="145972">MPVPPKAVHSVEEDDLLIEEPFFGQGYTSSYAPCGARVRLVNGDHLCSGRVEVFHERKWWPVCDDSWDNADALVVCKELSCGESAKAFSWAYYGESLEHFILDDVNCTGDEASLLDCPSQRLGKHNCQRGEEAGVNCTDPVQVKLTDGSSPCAGRVELLLHGSWGSVCVNDWDRNNANVVCRQLKCGTAKDAQDTPFFGQGPEPVIGSVNCKGDETILMQCQFNRIQQKGCIHAGVTCTGHKELRLTNSSQACTGTLLVKEGNFRYICGEHWTLGDSLVACRQLGCGEALSTNKVPANHSYSVWNFQPRCTGNENSLWQCPTEATNDQVCADNLVVRVECAGNISVRLVNGGHHCMGTLEVMEAGHWGTVCTRGWNLINANVVCHELGCGKAKFVPERGQLPLSSQTMLMNNVDCSGKEQVLWHCGFNRHTEACRDSQVQVVCQGGLEIRLVGGGSPCAGRLEVLYNGIWGTVCDKPASFYTANAVCHELNCKESNPFEMNWFYGAGTGKIWLSNVQCKQSSDSLWDCEKSFSTGHCDHSQDMSVTCKDHRELRLKGGPCFGLLEVLNAYPTVWRPVSVTYNYSTAINSTNIANVICRHMQCGYAKNYTFQMLSNKPSVAINCQGNETSVWNCDIQYLPKETDNAYEEEYSSSGDMSPYTSPIMPPTERSVSHEFISVTCSENITLRLKGGGHRCSGMVEVYYKGIWGAVCSQGWDMIAANIACKELGCGQVVSHVKTDLLPPVSGHAWLNNLHCRNSIESLWHCSSQKREDVTCSQQHGAEVTCSESLDFRLVRGQSRCSGTLEVFYNYQWATVCKSTWHPEDNARLCQRLGCGNSGSPTPGEKPEHDETWLIISCANKDTFFLECDWDEWKKSSCKTEAVAVICSEHKELRLKKSESPCSGQVEIYYQDKWKVLSGKSWDKRNADVACRQVHCGTALSFNDSAYFSKQSPWGEEFHCTGNESRLWDCRTAALEGADSLTHRVATVQCSEEIQMKLVGGRHKCAGGVQLFYQNQWGTVCNKYWKDNIMYADLVCKNQKCGQAVTQMKNVDMGSIPVWVNFLRRNFYPLHLWQCLSSAPENNVCKQHAGVICSESVKIRLTGGNSRCDGMLEVSYNGTWGSVCSNGWGAMSAQVACKELNCSTVNATSHGNFTGNSSGLTMWLTNVKCKGSESFLWECEGVWDPGDICSNKPPASMVCSEGFIPKIPPSYPTNLSSILVPVLLVILVVLGIIIWTRWGSTKKHKSERDIEPNIYDDVENIPMNSEKKDSLASKDSKEADMAASEQHILPGEEMKILPSDRSMNPTEESQSNLEAILLET</sequence>
<keyword evidence="7 9" id="KW-1015">Disulfide bond</keyword>
<dbReference type="FunFam" id="3.10.250.10:FF:000016">
    <property type="entry name" value="Scavenger receptor cysteine-rich protein type 12"/>
    <property type="match status" value="2"/>
</dbReference>
<feature type="compositionally biased region" description="Polar residues" evidence="10">
    <location>
        <begin position="1300"/>
        <end position="1312"/>
    </location>
</feature>
<keyword evidence="3" id="KW-0732">Signal</keyword>
<evidence type="ECO:0000256" key="1">
    <source>
        <dbReference type="ARBA" id="ARBA00004167"/>
    </source>
</evidence>
<feature type="disulfide bond" evidence="9">
    <location>
        <begin position="755"/>
        <end position="765"/>
    </location>
</feature>
<feature type="disulfide bond" evidence="9">
    <location>
        <begin position="857"/>
        <end position="867"/>
    </location>
</feature>
<evidence type="ECO:0000256" key="8">
    <source>
        <dbReference type="ARBA" id="ARBA00023180"/>
    </source>
</evidence>
<dbReference type="GeneID" id="115461999"/>
<feature type="domain" description="SRCR" evidence="12">
    <location>
        <begin position="553"/>
        <end position="681"/>
    </location>
</feature>
<proteinExistence type="predicted"/>